<reference evidence="1 2" key="1">
    <citation type="submission" date="2018-01" db="EMBL/GenBank/DDBJ databases">
        <title>Draft genome of the strawberry crown rot pathogen Phytophthora cactorum.</title>
        <authorList>
            <person name="Armitage A.D."/>
            <person name="Lysoe E."/>
            <person name="Nellist C.F."/>
            <person name="Harrison R.J."/>
            <person name="Brurberg M.B."/>
        </authorList>
    </citation>
    <scope>NUCLEOTIDE SEQUENCE [LARGE SCALE GENOMIC DNA]</scope>
    <source>
        <strain evidence="1 2">10300</strain>
    </source>
</reference>
<dbReference type="VEuPathDB" id="FungiDB:PC110_g20380"/>
<dbReference type="STRING" id="29920.A0A329REN2"/>
<comment type="caution">
    <text evidence="1">The sequence shown here is derived from an EMBL/GenBank/DDBJ whole genome shotgun (WGS) entry which is preliminary data.</text>
</comment>
<dbReference type="EMBL" id="MJFZ01001115">
    <property type="protein sequence ID" value="RAW23183.1"/>
    <property type="molecule type" value="Genomic_DNA"/>
</dbReference>
<dbReference type="AlphaFoldDB" id="A0A329REN2"/>
<dbReference type="CDD" id="cd09272">
    <property type="entry name" value="RNase_HI_RT_Ty1"/>
    <property type="match status" value="1"/>
</dbReference>
<gene>
    <name evidence="1" type="ORF">PC110_g20380</name>
</gene>
<protein>
    <recommendedName>
        <fullName evidence="3">Reverse transcriptase Ty1/copia-type domain-containing protein</fullName>
    </recommendedName>
</protein>
<keyword evidence="2" id="KW-1185">Reference proteome</keyword>
<accession>A0A329REN2</accession>
<evidence type="ECO:0000313" key="1">
    <source>
        <dbReference type="EMBL" id="RAW23183.1"/>
    </source>
</evidence>
<name>A0A329REN2_9STRA</name>
<dbReference type="OrthoDB" id="1113209at2759"/>
<organism evidence="1 2">
    <name type="scientific">Phytophthora cactorum</name>
    <dbReference type="NCBI Taxonomy" id="29920"/>
    <lineage>
        <taxon>Eukaryota</taxon>
        <taxon>Sar</taxon>
        <taxon>Stramenopiles</taxon>
        <taxon>Oomycota</taxon>
        <taxon>Peronosporomycetes</taxon>
        <taxon>Peronosporales</taxon>
        <taxon>Peronosporaceae</taxon>
        <taxon>Phytophthora</taxon>
    </lineage>
</organism>
<evidence type="ECO:0000313" key="2">
    <source>
        <dbReference type="Proteomes" id="UP000251314"/>
    </source>
</evidence>
<sequence length="112" mass="12615">MRSDVEAAEVPFANSNKFYSSPLVRSCTGTVIYDENQGAMVLANITGYQARTKHIDILYHFLREKVASGEVELEYMATKNQLADYLTKGLSAKTLRYLMGRSNVRNKLETSN</sequence>
<dbReference type="Proteomes" id="UP000251314">
    <property type="component" value="Unassembled WGS sequence"/>
</dbReference>
<evidence type="ECO:0008006" key="3">
    <source>
        <dbReference type="Google" id="ProtNLM"/>
    </source>
</evidence>
<proteinExistence type="predicted"/>